<dbReference type="SUPFAM" id="SSF52833">
    <property type="entry name" value="Thioredoxin-like"/>
    <property type="match status" value="1"/>
</dbReference>
<organism evidence="7 8">
    <name type="scientific">Deinococcus malanensis</name>
    <dbReference type="NCBI Taxonomy" id="1706855"/>
    <lineage>
        <taxon>Bacteria</taxon>
        <taxon>Thermotogati</taxon>
        <taxon>Deinococcota</taxon>
        <taxon>Deinococci</taxon>
        <taxon>Deinococcales</taxon>
        <taxon>Deinococcaceae</taxon>
        <taxon>Deinococcus</taxon>
    </lineage>
</organism>
<dbReference type="EMBL" id="BMPP01000001">
    <property type="protein sequence ID" value="GGK10997.1"/>
    <property type="molecule type" value="Genomic_DNA"/>
</dbReference>
<evidence type="ECO:0000256" key="1">
    <source>
        <dbReference type="ARBA" id="ARBA00005791"/>
    </source>
</evidence>
<name>A0ABQ2EIM2_9DEIO</name>
<dbReference type="InterPro" id="IPR036249">
    <property type="entry name" value="Thioredoxin-like_sf"/>
</dbReference>
<feature type="domain" description="Thioredoxin-like fold" evidence="6">
    <location>
        <begin position="102"/>
        <end position="261"/>
    </location>
</feature>
<protein>
    <recommendedName>
        <fullName evidence="6">Thioredoxin-like fold domain-containing protein</fullName>
    </recommendedName>
</protein>
<comment type="caution">
    <text evidence="7">The sequence shown here is derived from an EMBL/GenBank/DDBJ whole genome shotgun (WGS) entry which is preliminary data.</text>
</comment>
<dbReference type="Proteomes" id="UP000647587">
    <property type="component" value="Unassembled WGS sequence"/>
</dbReference>
<evidence type="ECO:0000256" key="3">
    <source>
        <dbReference type="ARBA" id="ARBA00023002"/>
    </source>
</evidence>
<accession>A0ABQ2EIM2</accession>
<dbReference type="InterPro" id="IPR012336">
    <property type="entry name" value="Thioredoxin-like_fold"/>
</dbReference>
<evidence type="ECO:0000259" key="6">
    <source>
        <dbReference type="Pfam" id="PF13462"/>
    </source>
</evidence>
<dbReference type="Gene3D" id="3.40.30.10">
    <property type="entry name" value="Glutaredoxin"/>
    <property type="match status" value="1"/>
</dbReference>
<proteinExistence type="inferred from homology"/>
<dbReference type="PANTHER" id="PTHR13887">
    <property type="entry name" value="GLUTATHIONE S-TRANSFERASE KAPPA"/>
    <property type="match status" value="1"/>
</dbReference>
<sequence>MTLDVSGGRVVGVLVEAPSGAALAPGVAAAWGTPAAGVPQLVKQLSHPELLASARRSFTEFTDEYRQDVIAIKITGQGRQTQWHAYLALKLWPDSAFPATRNVSGHAAAPNIIRIYSDFQFPYCRDLWDKALPAWEKEAALYRVAHYHFPLDFHKNAFAAAEASKCAAAQGAFWKMADRIFGEFGSWSRLPVRDADTQFRNYARSTDLNAATFDDCLTQRSFRGVVDAQVKSGLALGVSSTPTVFLNGMKLQDYTDATEWAQVMAVTTAKPSAAGLIEKRLSSFR</sequence>
<keyword evidence="2" id="KW-0732">Signal</keyword>
<evidence type="ECO:0000256" key="2">
    <source>
        <dbReference type="ARBA" id="ARBA00022729"/>
    </source>
</evidence>
<comment type="similarity">
    <text evidence="1">Belongs to the thioredoxin family. DsbA subfamily.</text>
</comment>
<dbReference type="Pfam" id="PF13462">
    <property type="entry name" value="Thioredoxin_4"/>
    <property type="match status" value="1"/>
</dbReference>
<keyword evidence="3" id="KW-0560">Oxidoreductase</keyword>
<evidence type="ECO:0000313" key="7">
    <source>
        <dbReference type="EMBL" id="GGK10997.1"/>
    </source>
</evidence>
<keyword evidence="8" id="KW-1185">Reference proteome</keyword>
<keyword evidence="4" id="KW-1015">Disulfide bond</keyword>
<dbReference type="CDD" id="cd02972">
    <property type="entry name" value="DsbA_family"/>
    <property type="match status" value="1"/>
</dbReference>
<keyword evidence="5" id="KW-0676">Redox-active center</keyword>
<gene>
    <name evidence="7" type="ORF">GCM10008955_00330</name>
</gene>
<dbReference type="RefSeq" id="WP_189003422.1">
    <property type="nucleotide sequence ID" value="NZ_BMPP01000001.1"/>
</dbReference>
<reference evidence="8" key="1">
    <citation type="journal article" date="2019" name="Int. J. Syst. Evol. Microbiol.">
        <title>The Global Catalogue of Microorganisms (GCM) 10K type strain sequencing project: providing services to taxonomists for standard genome sequencing and annotation.</title>
        <authorList>
            <consortium name="The Broad Institute Genomics Platform"/>
            <consortium name="The Broad Institute Genome Sequencing Center for Infectious Disease"/>
            <person name="Wu L."/>
            <person name="Ma J."/>
        </authorList>
    </citation>
    <scope>NUCLEOTIDE SEQUENCE [LARGE SCALE GENOMIC DNA]</scope>
    <source>
        <strain evidence="8">JCM 30331</strain>
    </source>
</reference>
<evidence type="ECO:0000313" key="8">
    <source>
        <dbReference type="Proteomes" id="UP000647587"/>
    </source>
</evidence>
<evidence type="ECO:0000256" key="5">
    <source>
        <dbReference type="ARBA" id="ARBA00023284"/>
    </source>
</evidence>
<evidence type="ECO:0000256" key="4">
    <source>
        <dbReference type="ARBA" id="ARBA00023157"/>
    </source>
</evidence>
<dbReference type="PANTHER" id="PTHR13887:SF14">
    <property type="entry name" value="DISULFIDE BOND FORMATION PROTEIN D"/>
    <property type="match status" value="1"/>
</dbReference>